<accession>A0A5A4PYM2</accession>
<evidence type="ECO:0000256" key="1">
    <source>
        <dbReference type="SAM" id="SignalP"/>
    </source>
</evidence>
<dbReference type="EMBL" id="LC424937">
    <property type="protein sequence ID" value="BBG43638.1"/>
    <property type="molecule type" value="mRNA"/>
</dbReference>
<reference evidence="2" key="1">
    <citation type="journal article" date="2019" name="Sci. Rep.">
        <title>Luciferase gene of a Caribbean fireworm (Syllidae) from Puerto Rico.</title>
        <authorList>
            <person name="Mitani Y."/>
            <person name="Yasuno R."/>
            <person name="Futahashi R."/>
            <person name="Oakley T.H."/>
            <person name="Ohmiya Y."/>
        </authorList>
    </citation>
    <scope>NUCLEOTIDE SEQUENCE</scope>
</reference>
<feature type="signal peptide" evidence="1">
    <location>
        <begin position="1"/>
        <end position="19"/>
    </location>
</feature>
<organism evidence="2">
    <name type="scientific">Odontosyllis undecimdonta</name>
    <dbReference type="NCBI Taxonomy" id="2203390"/>
    <lineage>
        <taxon>Eukaryota</taxon>
        <taxon>Metazoa</taxon>
        <taxon>Spiralia</taxon>
        <taxon>Lophotrochozoa</taxon>
        <taxon>Annelida</taxon>
        <taxon>Polychaeta</taxon>
        <taxon>Errantia</taxon>
        <taxon>Phyllodocida</taxon>
        <taxon>Syllidae</taxon>
        <taxon>Odontosyllis</taxon>
    </lineage>
</organism>
<proteinExistence type="evidence at transcript level"/>
<evidence type="ECO:0000313" key="2">
    <source>
        <dbReference type="EMBL" id="BBG43638.1"/>
    </source>
</evidence>
<protein>
    <submittedName>
        <fullName evidence="2">Luciferase 2</fullName>
    </submittedName>
</protein>
<gene>
    <name evidence="2" type="primary">Luc2</name>
</gene>
<name>A0A5A4PYM2_9ANNE</name>
<keyword evidence="1" id="KW-0732">Signal</keyword>
<dbReference type="AlphaFoldDB" id="A0A5A4PYM2"/>
<sequence length="330" mass="37300">MKLALLLSIGCCLVVVNFALRATIIRCLRKTPSWSDIDCTPHQDKLYEEFDRIWAGDYLEVFADWLDNPIPPEWSEETLATYCIYRECHTNQAMVDYMNIHGYTPYCAEHTVEELLDNRFWARCRVKVDRSAELAPVDYATYYCYKVYHTQDPAIPCPPLDLILSPDRPTVQQLLKDKEVVGLAPVGSEQWWVGVMRDVSNLSKDKNGVPTFHYGWIISADTRMNVVPLWSPYQGPTVPVRRDMPRIINAISNGGGNITLGDFRNFECTPDPDSVALICPEFGFLSYDPPETIVMVPVNELILMGMTQSADGVPLVKSALLAEIDVISQA</sequence>
<feature type="chain" id="PRO_5022907147" evidence="1">
    <location>
        <begin position="20"/>
        <end position="330"/>
    </location>
</feature>